<dbReference type="GO" id="GO:0016829">
    <property type="term" value="F:lyase activity"/>
    <property type="evidence" value="ECO:0007669"/>
    <property type="project" value="UniProtKB-KW"/>
</dbReference>
<dbReference type="CDD" id="cd00377">
    <property type="entry name" value="ICL_PEPM"/>
    <property type="match status" value="1"/>
</dbReference>
<proteinExistence type="predicted"/>
<dbReference type="InterPro" id="IPR039556">
    <property type="entry name" value="ICL/PEPM"/>
</dbReference>
<dbReference type="OrthoDB" id="9780430at2"/>
<sequence length="269" mass="27859">MNQNNDRTATFHRLHASGCFVMPNPWDVGSARALERLGFPALATTSAGLAWTLGRPDTQVTLDEALAHLREVAGAVSVPVNADFEGGYAVAPADVAANVARAVETGVAGLSVEDASGDDADPLYAFALSVERIAAAREAIDASGTGVLLTGRSEGFVRGRPDLDETIRRLRAYADAGADCLYAPRIDTPAQVTAIVEAVAPKPVNLLVNAPFTTVAESAALGVRRISVGGTLARTAWGGFLSAAREIADAGTFTGFQDLPNVDALLGES</sequence>
<dbReference type="InterPro" id="IPR040442">
    <property type="entry name" value="Pyrv_kinase-like_dom_sf"/>
</dbReference>
<dbReference type="RefSeq" id="WP_134716710.1">
    <property type="nucleotide sequence ID" value="NZ_SDKM01000012.1"/>
</dbReference>
<organism evidence="1 2">
    <name type="scientific">Nocardioides guangzhouensis</name>
    <dbReference type="NCBI Taxonomy" id="2497878"/>
    <lineage>
        <taxon>Bacteria</taxon>
        <taxon>Bacillati</taxon>
        <taxon>Actinomycetota</taxon>
        <taxon>Actinomycetes</taxon>
        <taxon>Propionibacteriales</taxon>
        <taxon>Nocardioidaceae</taxon>
        <taxon>Nocardioides</taxon>
    </lineage>
</organism>
<protein>
    <submittedName>
        <fullName evidence="1">Isocitrate lyase/phosphoenolpyruvate mutase family protein</fullName>
    </submittedName>
</protein>
<evidence type="ECO:0000313" key="2">
    <source>
        <dbReference type="Proteomes" id="UP000295198"/>
    </source>
</evidence>
<keyword evidence="2" id="KW-1185">Reference proteome</keyword>
<comment type="caution">
    <text evidence="1">The sequence shown here is derived from an EMBL/GenBank/DDBJ whole genome shotgun (WGS) entry which is preliminary data.</text>
</comment>
<dbReference type="SUPFAM" id="SSF51621">
    <property type="entry name" value="Phosphoenolpyruvate/pyruvate domain"/>
    <property type="match status" value="1"/>
</dbReference>
<dbReference type="Gene3D" id="3.20.20.60">
    <property type="entry name" value="Phosphoenolpyruvate-binding domains"/>
    <property type="match status" value="1"/>
</dbReference>
<accession>A0A4Q4ZF07</accession>
<keyword evidence="1" id="KW-0456">Lyase</keyword>
<dbReference type="AlphaFoldDB" id="A0A4Q4ZF07"/>
<gene>
    <name evidence="1" type="ORF">EKO23_09830</name>
</gene>
<dbReference type="InterPro" id="IPR015813">
    <property type="entry name" value="Pyrv/PenolPyrv_kinase-like_dom"/>
</dbReference>
<dbReference type="PANTHER" id="PTHR42905:SF16">
    <property type="entry name" value="CARBOXYPHOSPHONOENOLPYRUVATE PHOSPHONOMUTASE-LIKE PROTEIN (AFU_ORTHOLOGUE AFUA_5G07230)"/>
    <property type="match status" value="1"/>
</dbReference>
<dbReference type="Gene3D" id="6.10.250.2750">
    <property type="match status" value="1"/>
</dbReference>
<name>A0A4Q4ZF07_9ACTN</name>
<reference evidence="1 2" key="1">
    <citation type="submission" date="2019-01" db="EMBL/GenBank/DDBJ databases">
        <title>Nocardioides guangzhouensis sp. nov., an actinobacterium isolated from soil.</title>
        <authorList>
            <person name="Fu Y."/>
            <person name="Cai Y."/>
            <person name="Lin Z."/>
            <person name="Chen P."/>
        </authorList>
    </citation>
    <scope>NUCLEOTIDE SEQUENCE [LARGE SCALE GENOMIC DNA]</scope>
    <source>
        <strain evidence="1 2">130</strain>
    </source>
</reference>
<dbReference type="EMBL" id="SDKM01000012">
    <property type="protein sequence ID" value="RYP86245.1"/>
    <property type="molecule type" value="Genomic_DNA"/>
</dbReference>
<dbReference type="PANTHER" id="PTHR42905">
    <property type="entry name" value="PHOSPHOENOLPYRUVATE CARBOXYLASE"/>
    <property type="match status" value="1"/>
</dbReference>
<keyword evidence="1" id="KW-0670">Pyruvate</keyword>
<dbReference type="Pfam" id="PF13714">
    <property type="entry name" value="PEP_mutase"/>
    <property type="match status" value="1"/>
</dbReference>
<dbReference type="Proteomes" id="UP000295198">
    <property type="component" value="Unassembled WGS sequence"/>
</dbReference>
<evidence type="ECO:0000313" key="1">
    <source>
        <dbReference type="EMBL" id="RYP86245.1"/>
    </source>
</evidence>